<proteinExistence type="predicted"/>
<gene>
    <name evidence="2" type="ORF">M6B38_325950</name>
    <name evidence="1" type="ORF">M6B38_396640</name>
</gene>
<dbReference type="AlphaFoldDB" id="A0AAX6FVH5"/>
<evidence type="ECO:0000313" key="1">
    <source>
        <dbReference type="EMBL" id="KAJ6820370.1"/>
    </source>
</evidence>
<reference evidence="1" key="2">
    <citation type="submission" date="2023-04" db="EMBL/GenBank/DDBJ databases">
        <authorList>
            <person name="Bruccoleri R.E."/>
            <person name="Oakeley E.J."/>
            <person name="Faust A.-M."/>
            <person name="Dessus-Babus S."/>
            <person name="Altorfer M."/>
            <person name="Burckhardt D."/>
            <person name="Oertli M."/>
            <person name="Naumann U."/>
            <person name="Petersen F."/>
            <person name="Wong J."/>
        </authorList>
    </citation>
    <scope>NUCLEOTIDE SEQUENCE</scope>
    <source>
        <strain evidence="1">GSM-AAB239-AS_SAM_17_03QT</strain>
        <tissue evidence="1">Leaf</tissue>
    </source>
</reference>
<evidence type="ECO:0000313" key="2">
    <source>
        <dbReference type="EMBL" id="KAJ6836631.1"/>
    </source>
</evidence>
<name>A0AAX6FVH5_IRIPA</name>
<keyword evidence="3" id="KW-1185">Reference proteome</keyword>
<dbReference type="Proteomes" id="UP001140949">
    <property type="component" value="Unassembled WGS sequence"/>
</dbReference>
<evidence type="ECO:0000313" key="3">
    <source>
        <dbReference type="Proteomes" id="UP001140949"/>
    </source>
</evidence>
<protein>
    <submittedName>
        <fullName evidence="1">Extensin</fullName>
    </submittedName>
</protein>
<comment type="caution">
    <text evidence="1">The sequence shown here is derived from an EMBL/GenBank/DDBJ whole genome shotgun (WGS) entry which is preliminary data.</text>
</comment>
<accession>A0AAX6FVH5</accession>
<organism evidence="1 3">
    <name type="scientific">Iris pallida</name>
    <name type="common">Sweet iris</name>
    <dbReference type="NCBI Taxonomy" id="29817"/>
    <lineage>
        <taxon>Eukaryota</taxon>
        <taxon>Viridiplantae</taxon>
        <taxon>Streptophyta</taxon>
        <taxon>Embryophyta</taxon>
        <taxon>Tracheophyta</taxon>
        <taxon>Spermatophyta</taxon>
        <taxon>Magnoliopsida</taxon>
        <taxon>Liliopsida</taxon>
        <taxon>Asparagales</taxon>
        <taxon>Iridaceae</taxon>
        <taxon>Iridoideae</taxon>
        <taxon>Irideae</taxon>
        <taxon>Iris</taxon>
    </lineage>
</organism>
<reference evidence="1" key="1">
    <citation type="journal article" date="2023" name="GigaByte">
        <title>Genome assembly of the bearded iris, Iris pallida Lam.</title>
        <authorList>
            <person name="Bruccoleri R.E."/>
            <person name="Oakeley E.J."/>
            <person name="Faust A.M.E."/>
            <person name="Altorfer M."/>
            <person name="Dessus-Babus S."/>
            <person name="Burckhardt D."/>
            <person name="Oertli M."/>
            <person name="Naumann U."/>
            <person name="Petersen F."/>
            <person name="Wong J."/>
        </authorList>
    </citation>
    <scope>NUCLEOTIDE SEQUENCE</scope>
    <source>
        <strain evidence="1">GSM-AAB239-AS_SAM_17_03QT</strain>
    </source>
</reference>
<sequence>MSPRPPPGFRTCAPRSIAELRRALSSPSIEARLIELRWTKQDGCFTSKGPQASEMEALCDTYYGQDTAFPTEPAGAACDLEAAEA</sequence>
<dbReference type="EMBL" id="JANAVB010025599">
    <property type="protein sequence ID" value="KAJ6820370.1"/>
    <property type="molecule type" value="Genomic_DNA"/>
</dbReference>
<dbReference type="EMBL" id="JANAVB010011930">
    <property type="protein sequence ID" value="KAJ6836631.1"/>
    <property type="molecule type" value="Genomic_DNA"/>
</dbReference>